<feature type="region of interest" description="Disordered" evidence="4">
    <location>
        <begin position="203"/>
        <end position="269"/>
    </location>
</feature>
<evidence type="ECO:0000256" key="1">
    <source>
        <dbReference type="ARBA" id="ARBA00004123"/>
    </source>
</evidence>
<protein>
    <recommendedName>
        <fullName evidence="5">RRM domain-containing protein</fullName>
    </recommendedName>
</protein>
<evidence type="ECO:0000256" key="2">
    <source>
        <dbReference type="ARBA" id="ARBA00023242"/>
    </source>
</evidence>
<proteinExistence type="predicted"/>
<feature type="compositionally biased region" description="Basic and acidic residues" evidence="4">
    <location>
        <begin position="1"/>
        <end position="11"/>
    </location>
</feature>
<dbReference type="InterPro" id="IPR012677">
    <property type="entry name" value="Nucleotide-bd_a/b_plait_sf"/>
</dbReference>
<evidence type="ECO:0000259" key="5">
    <source>
        <dbReference type="PROSITE" id="PS50102"/>
    </source>
</evidence>
<dbReference type="SUPFAM" id="SSF54928">
    <property type="entry name" value="RNA-binding domain, RBD"/>
    <property type="match status" value="1"/>
</dbReference>
<evidence type="ECO:0000256" key="3">
    <source>
        <dbReference type="PROSITE-ProRule" id="PRU00176"/>
    </source>
</evidence>
<feature type="domain" description="RRM" evidence="5">
    <location>
        <begin position="58"/>
        <end position="135"/>
    </location>
</feature>
<dbReference type="EMBL" id="BAAFRS010000369">
    <property type="protein sequence ID" value="GAB1228029.1"/>
    <property type="molecule type" value="Genomic_DNA"/>
</dbReference>
<reference evidence="6 7" key="1">
    <citation type="journal article" date="2019" name="PLoS Negl. Trop. Dis.">
        <title>Whole genome sequencing of Entamoeba nuttalli reveals mammalian host-related molecular signatures and a novel octapeptide-repeat surface protein.</title>
        <authorList>
            <person name="Tanaka M."/>
            <person name="Makiuchi T."/>
            <person name="Komiyama T."/>
            <person name="Shiina T."/>
            <person name="Osaki K."/>
            <person name="Tachibana H."/>
        </authorList>
    </citation>
    <scope>NUCLEOTIDE SEQUENCE [LARGE SCALE GENOMIC DNA]</scope>
    <source>
        <strain evidence="6 7">P19-061405</strain>
    </source>
</reference>
<dbReference type="InterPro" id="IPR035979">
    <property type="entry name" value="RBD_domain_sf"/>
</dbReference>
<comment type="caution">
    <text evidence="6">The sequence shown here is derived from an EMBL/GenBank/DDBJ whole genome shotgun (WGS) entry which is preliminary data.</text>
</comment>
<dbReference type="SMART" id="SM00360">
    <property type="entry name" value="RRM"/>
    <property type="match status" value="1"/>
</dbReference>
<dbReference type="Gene3D" id="3.30.70.330">
    <property type="match status" value="1"/>
</dbReference>
<evidence type="ECO:0000256" key="4">
    <source>
        <dbReference type="SAM" id="MobiDB-lite"/>
    </source>
</evidence>
<accession>A0ABQ0DYU4</accession>
<comment type="subcellular location">
    <subcellularLocation>
        <location evidence="1">Nucleus</location>
    </subcellularLocation>
</comment>
<dbReference type="InterPro" id="IPR000504">
    <property type="entry name" value="RRM_dom"/>
</dbReference>
<keyword evidence="7" id="KW-1185">Reference proteome</keyword>
<feature type="compositionally biased region" description="Basic and acidic residues" evidence="4">
    <location>
        <begin position="203"/>
        <end position="242"/>
    </location>
</feature>
<dbReference type="InterPro" id="IPR051183">
    <property type="entry name" value="U1_U11-U12_snRNP_70-35kDa"/>
</dbReference>
<feature type="region of interest" description="Disordered" evidence="4">
    <location>
        <begin position="1"/>
        <end position="55"/>
    </location>
</feature>
<name>A0ABQ0DYU4_9EUKA</name>
<sequence length="289" mass="32842">MNTDEQHKTEGVDSEEVSVDHSEKTQKKEDQTNEKAPKISTYQSKYVPSKEQQDRDRRSLCITHLDVRTTKEDLMKLFSTVGKVISITIPVNHSGISKKYAYLEMDSIENKNKAIMSFNGTKIGKNEVMVVTKRINVAGFNKRVPKNAQNQKQSCITEDPTEDKGIKELQKLIESEGIKELEKLKETEDPTEDKGIKELQKLIESESIKKPKESEGIKELKKSKESKGIKKPKSEKATNKATKEKKRTTKINIVNNNTDTSEESSESMDNLVQNIVLGLRRNKSTEKDN</sequence>
<dbReference type="Pfam" id="PF00076">
    <property type="entry name" value="RRM_1"/>
    <property type="match status" value="1"/>
</dbReference>
<dbReference type="CDD" id="cd00590">
    <property type="entry name" value="RRM_SF"/>
    <property type="match status" value="1"/>
</dbReference>
<keyword evidence="3" id="KW-0694">RNA-binding</keyword>
<evidence type="ECO:0000313" key="7">
    <source>
        <dbReference type="Proteomes" id="UP001628156"/>
    </source>
</evidence>
<dbReference type="Proteomes" id="UP001628156">
    <property type="component" value="Unassembled WGS sequence"/>
</dbReference>
<organism evidence="6 7">
    <name type="scientific">Entamoeba nuttalli</name>
    <dbReference type="NCBI Taxonomy" id="412467"/>
    <lineage>
        <taxon>Eukaryota</taxon>
        <taxon>Amoebozoa</taxon>
        <taxon>Evosea</taxon>
        <taxon>Archamoebae</taxon>
        <taxon>Mastigamoebida</taxon>
        <taxon>Entamoebidae</taxon>
        <taxon>Entamoeba</taxon>
    </lineage>
</organism>
<dbReference type="PANTHER" id="PTHR13952">
    <property type="entry name" value="U1 SMALL NUCLEAR RIBONUCLEOPROTEIN 70 KD"/>
    <property type="match status" value="1"/>
</dbReference>
<keyword evidence="2" id="KW-0539">Nucleus</keyword>
<gene>
    <name evidence="6" type="ORF">ENUP19_0369G0002</name>
</gene>
<evidence type="ECO:0000313" key="6">
    <source>
        <dbReference type="EMBL" id="GAB1228029.1"/>
    </source>
</evidence>
<feature type="compositionally biased region" description="Basic and acidic residues" evidence="4">
    <location>
        <begin position="18"/>
        <end position="37"/>
    </location>
</feature>
<dbReference type="PROSITE" id="PS50102">
    <property type="entry name" value="RRM"/>
    <property type="match status" value="1"/>
</dbReference>